<evidence type="ECO:0000313" key="2">
    <source>
        <dbReference type="Proteomes" id="UP000789366"/>
    </source>
</evidence>
<accession>A0ACA9MSP0</accession>
<dbReference type="Proteomes" id="UP000789366">
    <property type="component" value="Unassembled WGS sequence"/>
</dbReference>
<reference evidence="1" key="1">
    <citation type="submission" date="2021-06" db="EMBL/GenBank/DDBJ databases">
        <authorList>
            <person name="Kallberg Y."/>
            <person name="Tangrot J."/>
            <person name="Rosling A."/>
        </authorList>
    </citation>
    <scope>NUCLEOTIDE SEQUENCE</scope>
    <source>
        <strain evidence="1">28 12/20/2015</strain>
    </source>
</reference>
<keyword evidence="2" id="KW-1185">Reference proteome</keyword>
<gene>
    <name evidence="1" type="ORF">SPELUC_LOCUS7322</name>
</gene>
<feature type="non-terminal residue" evidence="1">
    <location>
        <position position="1"/>
    </location>
</feature>
<evidence type="ECO:0000313" key="1">
    <source>
        <dbReference type="EMBL" id="CAG8606220.1"/>
    </source>
</evidence>
<organism evidence="1 2">
    <name type="scientific">Cetraspora pellucida</name>
    <dbReference type="NCBI Taxonomy" id="1433469"/>
    <lineage>
        <taxon>Eukaryota</taxon>
        <taxon>Fungi</taxon>
        <taxon>Fungi incertae sedis</taxon>
        <taxon>Mucoromycota</taxon>
        <taxon>Glomeromycotina</taxon>
        <taxon>Glomeromycetes</taxon>
        <taxon>Diversisporales</taxon>
        <taxon>Gigasporaceae</taxon>
        <taxon>Cetraspora</taxon>
    </lineage>
</organism>
<protein>
    <submittedName>
        <fullName evidence="1">4383_t:CDS:1</fullName>
    </submittedName>
</protein>
<comment type="caution">
    <text evidence="1">The sequence shown here is derived from an EMBL/GenBank/DDBJ whole genome shotgun (WGS) entry which is preliminary data.</text>
</comment>
<sequence length="164" mass="18789">WLRYMLLIKLFSPPTSSSQLISLDLILSIESFDGNEPIISSLVGKGDYKQDITLDNQNDNQDIHLVYPESVHLKNHSQYSSFDISSNYLNLSSSDPLICSSENNQINQTNISNRNNRNNINVIDISNRDVSDNELPKRILEELPKIFSSDFDLSQEFKLILKRL</sequence>
<proteinExistence type="predicted"/>
<dbReference type="EMBL" id="CAJVPW010009521">
    <property type="protein sequence ID" value="CAG8606220.1"/>
    <property type="molecule type" value="Genomic_DNA"/>
</dbReference>
<name>A0ACA9MSP0_9GLOM</name>